<dbReference type="CDD" id="cd00200">
    <property type="entry name" value="WD40"/>
    <property type="match status" value="1"/>
</dbReference>
<dbReference type="Pfam" id="PF13925">
    <property type="entry name" value="Katanin_con80"/>
    <property type="match status" value="1"/>
</dbReference>
<evidence type="ECO:0000259" key="10">
    <source>
        <dbReference type="Pfam" id="PF13925"/>
    </source>
</evidence>
<keyword evidence="4 7" id="KW-0493">Microtubule</keyword>
<dbReference type="EMBL" id="JAYWIO010000008">
    <property type="protein sequence ID" value="KAK7246569.1"/>
    <property type="molecule type" value="Genomic_DNA"/>
</dbReference>
<feature type="region of interest" description="Disordered" evidence="9">
    <location>
        <begin position="583"/>
        <end position="627"/>
    </location>
</feature>
<keyword evidence="2 7" id="KW-0963">Cytoplasm</keyword>
<dbReference type="GO" id="GO:0051013">
    <property type="term" value="P:microtubule severing"/>
    <property type="evidence" value="ECO:0007669"/>
    <property type="project" value="UniProtKB-UniRule"/>
</dbReference>
<dbReference type="GO" id="GO:0005737">
    <property type="term" value="C:cytoplasm"/>
    <property type="evidence" value="ECO:0007669"/>
    <property type="project" value="UniProtKB-UniRule"/>
</dbReference>
<evidence type="ECO:0000256" key="1">
    <source>
        <dbReference type="ARBA" id="ARBA00004245"/>
    </source>
</evidence>
<feature type="repeat" description="WD" evidence="8">
    <location>
        <begin position="96"/>
        <end position="137"/>
    </location>
</feature>
<dbReference type="HAMAP" id="MF_03022">
    <property type="entry name" value="Katanin_p80_B1"/>
    <property type="match status" value="1"/>
</dbReference>
<dbReference type="PROSITE" id="PS50294">
    <property type="entry name" value="WD_REPEATS_REGION"/>
    <property type="match status" value="4"/>
</dbReference>
<dbReference type="PROSITE" id="PS00678">
    <property type="entry name" value="WD_REPEATS_1"/>
    <property type="match status" value="2"/>
</dbReference>
<feature type="region of interest" description="Disordered" evidence="9">
    <location>
        <begin position="386"/>
        <end position="441"/>
    </location>
</feature>
<evidence type="ECO:0000256" key="6">
    <source>
        <dbReference type="ARBA" id="ARBA00023212"/>
    </source>
</evidence>
<evidence type="ECO:0000256" key="9">
    <source>
        <dbReference type="SAM" id="MobiDB-lite"/>
    </source>
</evidence>
<dbReference type="GO" id="GO:0008352">
    <property type="term" value="C:katanin complex"/>
    <property type="evidence" value="ECO:0007669"/>
    <property type="project" value="InterPro"/>
</dbReference>
<dbReference type="InterPro" id="IPR015943">
    <property type="entry name" value="WD40/YVTN_repeat-like_dom_sf"/>
</dbReference>
<dbReference type="GO" id="GO:0005874">
    <property type="term" value="C:microtubule"/>
    <property type="evidence" value="ECO:0007669"/>
    <property type="project" value="UniProtKB-KW"/>
</dbReference>
<keyword evidence="5" id="KW-0677">Repeat</keyword>
<comment type="caution">
    <text evidence="11">The sequence shown here is derived from an EMBL/GenBank/DDBJ whole genome shotgun (WGS) entry which is preliminary data.</text>
</comment>
<feature type="compositionally biased region" description="Polar residues" evidence="9">
    <location>
        <begin position="318"/>
        <end position="328"/>
    </location>
</feature>
<dbReference type="FunFam" id="2.130.10.10:FF:000897">
    <property type="entry name" value="Katanin p80 WD40 repeat-containing subunit B1 homolog"/>
    <property type="match status" value="1"/>
</dbReference>
<protein>
    <recommendedName>
        <fullName evidence="7">Katanin p80 WD40 repeat-containing subunit B1 homolog</fullName>
    </recommendedName>
</protein>
<gene>
    <name evidence="11" type="ORF">RIF29_41438</name>
</gene>
<dbReference type="GO" id="GO:0051510">
    <property type="term" value="P:regulation of unidimensional cell growth"/>
    <property type="evidence" value="ECO:0007669"/>
    <property type="project" value="UniProtKB-ARBA"/>
</dbReference>
<feature type="repeat" description="WD" evidence="8">
    <location>
        <begin position="11"/>
        <end position="53"/>
    </location>
</feature>
<name>A0AAN9HRI8_CROPI</name>
<dbReference type="InterPro" id="IPR020472">
    <property type="entry name" value="WD40_PAC1"/>
</dbReference>
<keyword evidence="12" id="KW-1185">Reference proteome</keyword>
<evidence type="ECO:0000313" key="12">
    <source>
        <dbReference type="Proteomes" id="UP001372338"/>
    </source>
</evidence>
<reference evidence="11 12" key="1">
    <citation type="submission" date="2024-01" db="EMBL/GenBank/DDBJ databases">
        <title>The genomes of 5 underutilized Papilionoideae crops provide insights into root nodulation and disease resistanc.</title>
        <authorList>
            <person name="Yuan L."/>
        </authorList>
    </citation>
    <scope>NUCLEOTIDE SEQUENCE [LARGE SCALE GENOMIC DNA]</scope>
    <source>
        <strain evidence="11">ZHUSHIDOU_FW_LH</strain>
        <tissue evidence="11">Leaf</tissue>
    </source>
</reference>
<proteinExistence type="inferred from homology"/>
<comment type="function">
    <text evidence="7">May participate in a complex which severs microtubules in an ATP-dependent manner. Microtubule severing may promote rapid reorganization of cellular microtubule arrays.</text>
</comment>
<feature type="compositionally biased region" description="Basic and acidic residues" evidence="9">
    <location>
        <begin position="399"/>
        <end position="409"/>
    </location>
</feature>
<evidence type="ECO:0000256" key="2">
    <source>
        <dbReference type="ARBA" id="ARBA00022490"/>
    </source>
</evidence>
<dbReference type="InterPro" id="IPR028021">
    <property type="entry name" value="Katanin_C-terminal"/>
</dbReference>
<dbReference type="SUPFAM" id="SSF50978">
    <property type="entry name" value="WD40 repeat-like"/>
    <property type="match status" value="1"/>
</dbReference>
<dbReference type="PROSITE" id="PS50082">
    <property type="entry name" value="WD_REPEATS_2"/>
    <property type="match status" value="5"/>
</dbReference>
<feature type="domain" description="Katanin p80 subunit C-terminal" evidence="10">
    <location>
        <begin position="811"/>
        <end position="968"/>
    </location>
</feature>
<dbReference type="InterPro" id="IPR036322">
    <property type="entry name" value="WD40_repeat_dom_sf"/>
</dbReference>
<evidence type="ECO:0000256" key="4">
    <source>
        <dbReference type="ARBA" id="ARBA00022701"/>
    </source>
</evidence>
<dbReference type="GO" id="GO:0008017">
    <property type="term" value="F:microtubule binding"/>
    <property type="evidence" value="ECO:0007669"/>
    <property type="project" value="UniProtKB-UniRule"/>
</dbReference>
<feature type="repeat" description="WD" evidence="8">
    <location>
        <begin position="54"/>
        <end position="95"/>
    </location>
</feature>
<dbReference type="PRINTS" id="PR00320">
    <property type="entry name" value="GPROTEINBRPT"/>
</dbReference>
<feature type="region of interest" description="Disordered" evidence="9">
    <location>
        <begin position="311"/>
        <end position="349"/>
    </location>
</feature>
<dbReference type="PANTHER" id="PTHR19845">
    <property type="entry name" value="KATANIN P80 SUBUNIT"/>
    <property type="match status" value="1"/>
</dbReference>
<dbReference type="Pfam" id="PF00400">
    <property type="entry name" value="WD40"/>
    <property type="match status" value="6"/>
</dbReference>
<dbReference type="GO" id="GO:0007019">
    <property type="term" value="P:microtubule depolymerization"/>
    <property type="evidence" value="ECO:0007669"/>
    <property type="project" value="TreeGrafter"/>
</dbReference>
<dbReference type="PANTHER" id="PTHR19845:SF15">
    <property type="entry name" value="KATANIN P80 WD40 REPEAT-CONTAINING SUBUNIT B1 HOMOLOG KTN80.2"/>
    <property type="match status" value="1"/>
</dbReference>
<feature type="compositionally biased region" description="Basic and acidic residues" evidence="9">
    <location>
        <begin position="606"/>
        <end position="617"/>
    </location>
</feature>
<evidence type="ECO:0000256" key="8">
    <source>
        <dbReference type="PROSITE-ProRule" id="PRU00221"/>
    </source>
</evidence>
<feature type="compositionally biased region" description="Polar residues" evidence="9">
    <location>
        <begin position="618"/>
        <end position="627"/>
    </location>
</feature>
<evidence type="ECO:0000256" key="5">
    <source>
        <dbReference type="ARBA" id="ARBA00022737"/>
    </source>
</evidence>
<feature type="compositionally biased region" description="Basic and acidic residues" evidence="9">
    <location>
        <begin position="646"/>
        <end position="663"/>
    </location>
</feature>
<organism evidence="11 12">
    <name type="scientific">Crotalaria pallida</name>
    <name type="common">Smooth rattlebox</name>
    <name type="synonym">Crotalaria striata</name>
    <dbReference type="NCBI Taxonomy" id="3830"/>
    <lineage>
        <taxon>Eukaryota</taxon>
        <taxon>Viridiplantae</taxon>
        <taxon>Streptophyta</taxon>
        <taxon>Embryophyta</taxon>
        <taxon>Tracheophyta</taxon>
        <taxon>Spermatophyta</taxon>
        <taxon>Magnoliopsida</taxon>
        <taxon>eudicotyledons</taxon>
        <taxon>Gunneridae</taxon>
        <taxon>Pentapetalae</taxon>
        <taxon>rosids</taxon>
        <taxon>fabids</taxon>
        <taxon>Fabales</taxon>
        <taxon>Fabaceae</taxon>
        <taxon>Papilionoideae</taxon>
        <taxon>50 kb inversion clade</taxon>
        <taxon>genistoids sensu lato</taxon>
        <taxon>core genistoids</taxon>
        <taxon>Crotalarieae</taxon>
        <taxon>Crotalaria</taxon>
    </lineage>
</organism>
<dbReference type="AlphaFoldDB" id="A0AAN9HRI8"/>
<evidence type="ECO:0000256" key="3">
    <source>
        <dbReference type="ARBA" id="ARBA00022574"/>
    </source>
</evidence>
<keyword evidence="6 7" id="KW-0206">Cytoskeleton</keyword>
<comment type="subcellular location">
    <subcellularLocation>
        <location evidence="1 7">Cytoplasm</location>
        <location evidence="1 7">Cytoskeleton</location>
    </subcellularLocation>
</comment>
<accession>A0AAN9HRI8</accession>
<feature type="repeat" description="WD" evidence="8">
    <location>
        <begin position="138"/>
        <end position="179"/>
    </location>
</feature>
<dbReference type="InterPro" id="IPR001680">
    <property type="entry name" value="WD40_rpt"/>
</dbReference>
<evidence type="ECO:0000313" key="11">
    <source>
        <dbReference type="EMBL" id="KAK7246569.1"/>
    </source>
</evidence>
<dbReference type="Proteomes" id="UP001372338">
    <property type="component" value="Unassembled WGS sequence"/>
</dbReference>
<feature type="compositionally biased region" description="Basic and acidic residues" evidence="9">
    <location>
        <begin position="422"/>
        <end position="434"/>
    </location>
</feature>
<comment type="similarity">
    <text evidence="7">Belongs to the WD repeat KATNB1 family.</text>
</comment>
<feature type="repeat" description="WD" evidence="8">
    <location>
        <begin position="180"/>
        <end position="221"/>
    </location>
</feature>
<feature type="compositionally biased region" description="Basic and acidic residues" evidence="9">
    <location>
        <begin position="586"/>
        <end position="596"/>
    </location>
</feature>
<keyword evidence="3 8" id="KW-0853">WD repeat</keyword>
<dbReference type="InterPro" id="IPR019775">
    <property type="entry name" value="WD40_repeat_CS"/>
</dbReference>
<dbReference type="InterPro" id="IPR026962">
    <property type="entry name" value="KTNB1"/>
</dbReference>
<dbReference type="Gene3D" id="2.130.10.10">
    <property type="entry name" value="YVTN repeat-like/Quinoprotein amine dehydrogenase"/>
    <property type="match status" value="2"/>
</dbReference>
<evidence type="ECO:0000256" key="7">
    <source>
        <dbReference type="HAMAP-Rule" id="MF_03022"/>
    </source>
</evidence>
<dbReference type="FunFam" id="2.130.10.10:FF:000183">
    <property type="entry name" value="Katanin p80 WD40 repeat-containing subunit B1"/>
    <property type="match status" value="1"/>
</dbReference>
<feature type="region of interest" description="Disordered" evidence="9">
    <location>
        <begin position="646"/>
        <end position="672"/>
    </location>
</feature>
<sequence length="972" mass="109160">MAKRGYKIQEFVAHSGTVNCLNIGKKECRRFITGGDDHKVNLWTIGKPTSLMSLSGHNSPVQSLALDSAEVLVLGGASSGVIKLWDLEEAKMVRTVAGQRSSCTAVEFHPFGEFFASGYTDANLKIWDIRKKGCLHTYKGHSQGISTIKFTPDGRWVVSGGLDNVVKVWDLTAGKLLHDFKFHEGPIRSIDFHPLEFLLATGSADKTVKFWDLETFELIGSARREATGVRSIAFHPDGRTLFTGHEDGLKVYSWEPVICHDTVDMGWTTLGDLCIHDGKLLGCSFFRNSVGVWVADISLIEPYADGFDPKKISEGTEQKPSLQGSKLDNTVVDVGPTPGFRSTSPDESKEIKNIYIDSSGGKPVTLQRSRTCNSPKVDLLEESAEISKSGALKQSPATGEHEKSNEQAPRKSFITPNIVPRDIPDGKDSEKSGKETITFSKTRPGMLLKPTHARRASTGRFDVDKFSEDANSGTFCDTARKLDSAKDPKFQMNLGSQNEVKESCEDKYPIKTVADKFDKIVSLQRLSDQAKRDESSLRNEEISPVKYVNGVAVVRGRTRSLVERFERKEKIQIDEDETNASLPTVSEEKEKVHNEDQINASSTAVFEKREKIPRNEDQNNMPSIPNTISETSSMVFERKERIPRNEDRNNLPRERFPRNEDRNNMPSIPNTISETPTMVFERRERIPHNEDRNILPSITNTIFETSTMVFERRERIPRNEDRNNMPKERVLRNEDRNIMPSIPNSRSEMSAMVFERRERIPRNEDRNNMPYIPIAISEMNKSSTILKVEPQISGGDSNSANEGEIIEALMQTHDVTLSNLRSRLTKLQVVRHFWERNDIKGAINALRKLPDQSVQADVISVLVEKMEILTLDLFSCLLPVLTGLLDSKTERHVKVSLDMLLKLVAVFGPTVRATVSAPPSVGVDLHQEQRRECCNQCFMELQKIQMTLPGVIRRGGLLAKSALELNLVLQQS</sequence>
<dbReference type="SMART" id="SM00320">
    <property type="entry name" value="WD40"/>
    <property type="match status" value="6"/>
</dbReference>